<dbReference type="SMART" id="SM00054">
    <property type="entry name" value="EFh"/>
    <property type="match status" value="3"/>
</dbReference>
<dbReference type="PROSITE" id="PS50222">
    <property type="entry name" value="EF_HAND_2"/>
    <property type="match status" value="2"/>
</dbReference>
<organism evidence="2 3">
    <name type="scientific">Saccharopolyspora griseoalba</name>
    <dbReference type="NCBI Taxonomy" id="1431848"/>
    <lineage>
        <taxon>Bacteria</taxon>
        <taxon>Bacillati</taxon>
        <taxon>Actinomycetota</taxon>
        <taxon>Actinomycetes</taxon>
        <taxon>Pseudonocardiales</taxon>
        <taxon>Pseudonocardiaceae</taxon>
        <taxon>Saccharopolyspora</taxon>
    </lineage>
</organism>
<comment type="caution">
    <text evidence="2">The sequence shown here is derived from an EMBL/GenBank/DDBJ whole genome shotgun (WGS) entry which is preliminary data.</text>
</comment>
<reference evidence="3" key="1">
    <citation type="journal article" date="2019" name="Int. J. Syst. Evol. Microbiol.">
        <title>The Global Catalogue of Microorganisms (GCM) 10K type strain sequencing project: providing services to taxonomists for standard genome sequencing and annotation.</title>
        <authorList>
            <consortium name="The Broad Institute Genomics Platform"/>
            <consortium name="The Broad Institute Genome Sequencing Center for Infectious Disease"/>
            <person name="Wu L."/>
            <person name="Ma J."/>
        </authorList>
    </citation>
    <scope>NUCLEOTIDE SEQUENCE [LARGE SCALE GENOMIC DNA]</scope>
    <source>
        <strain evidence="3">WLHS5</strain>
    </source>
</reference>
<dbReference type="Pfam" id="PF13202">
    <property type="entry name" value="EF-hand_5"/>
    <property type="match status" value="1"/>
</dbReference>
<dbReference type="Gene3D" id="1.10.238.10">
    <property type="entry name" value="EF-hand"/>
    <property type="match status" value="1"/>
</dbReference>
<evidence type="ECO:0000259" key="1">
    <source>
        <dbReference type="PROSITE" id="PS50222"/>
    </source>
</evidence>
<accession>A0ABW2LMU6</accession>
<sequence length="178" mass="19613">MERVVAQGRIKKRFDRWDPDGSGELTRSDFEREADEIAATFGRAPEARATARLREALAGLFELCAHQAELPPAGPITEAQFRKVAEDFIFERGEAAFNRALRPVVAGIVEVCDGDGDGRIGRSEFIRWLTVLGLDERGAATAFERVDADGRGALSEHELLAAIRDYHYGRLDAELIAG</sequence>
<dbReference type="SUPFAM" id="SSF47473">
    <property type="entry name" value="EF-hand"/>
    <property type="match status" value="1"/>
</dbReference>
<dbReference type="Proteomes" id="UP001596504">
    <property type="component" value="Unassembled WGS sequence"/>
</dbReference>
<dbReference type="PROSITE" id="PS00018">
    <property type="entry name" value="EF_HAND_1"/>
    <property type="match status" value="2"/>
</dbReference>
<protein>
    <submittedName>
        <fullName evidence="2">EF-hand domain-containing protein</fullName>
    </submittedName>
</protein>
<feature type="domain" description="EF-hand" evidence="1">
    <location>
        <begin position="100"/>
        <end position="135"/>
    </location>
</feature>
<feature type="domain" description="EF-hand" evidence="1">
    <location>
        <begin position="5"/>
        <end position="40"/>
    </location>
</feature>
<dbReference type="RefSeq" id="WP_380669343.1">
    <property type="nucleotide sequence ID" value="NZ_JBHTCJ010000007.1"/>
</dbReference>
<proteinExistence type="predicted"/>
<keyword evidence="3" id="KW-1185">Reference proteome</keyword>
<evidence type="ECO:0000313" key="2">
    <source>
        <dbReference type="EMBL" id="MFC7342955.1"/>
    </source>
</evidence>
<name>A0ABW2LMU6_9PSEU</name>
<dbReference type="InterPro" id="IPR011992">
    <property type="entry name" value="EF-hand-dom_pair"/>
</dbReference>
<evidence type="ECO:0000313" key="3">
    <source>
        <dbReference type="Proteomes" id="UP001596504"/>
    </source>
</evidence>
<gene>
    <name evidence="2" type="ORF">ACFQRI_16240</name>
</gene>
<dbReference type="InterPro" id="IPR002048">
    <property type="entry name" value="EF_hand_dom"/>
</dbReference>
<dbReference type="InterPro" id="IPR018247">
    <property type="entry name" value="EF_Hand_1_Ca_BS"/>
</dbReference>
<dbReference type="EMBL" id="JBHTCJ010000007">
    <property type="protein sequence ID" value="MFC7342955.1"/>
    <property type="molecule type" value="Genomic_DNA"/>
</dbReference>